<dbReference type="InterPro" id="IPR009486">
    <property type="entry name" value="Pur_nuclsid_perm"/>
</dbReference>
<proteinExistence type="predicted"/>
<dbReference type="InterPro" id="IPR035994">
    <property type="entry name" value="Nucleoside_phosphorylase_sf"/>
</dbReference>
<dbReference type="GO" id="GO:0055085">
    <property type="term" value="P:transmembrane transport"/>
    <property type="evidence" value="ECO:0007669"/>
    <property type="project" value="InterPro"/>
</dbReference>
<dbReference type="GO" id="GO:0009116">
    <property type="term" value="P:nucleoside metabolic process"/>
    <property type="evidence" value="ECO:0007669"/>
    <property type="project" value="InterPro"/>
</dbReference>
<keyword evidence="2" id="KW-1185">Reference proteome</keyword>
<dbReference type="AlphaFoldDB" id="H5X883"/>
<accession>H5X883</accession>
<dbReference type="HOGENOM" id="CLU_031475_1_1_11"/>
<sequence>MSRSAFVTSWAGRLGVVGLIAVLAALAAPSSSPLAGGGPKAGGEPFRVSVLVITMFDGETAPWLENERLPIQIDVPGAYAPMHCDGRGLCVAKIGIGKSHAAVSMMAILDSPKLNLRDAHFVTAGIAGTPPDEGTLGFAAWARWVVDWDLGHHLLPQSAPEVSHGYLPFDADGTNVFRLNDELVDLAYKLTKDLELADSAEAERNRSRYPGQRNQDPYVDVCDTVTGDDYWAGAQLSERAQYITDLWTQEQGIYCTSQMEDTAVAAALSARGRLDRYLSLRTASNFDQPYQGQSITQLLSEFPGYQIAVDNAYLAASTVAEELLARSPRN</sequence>
<dbReference type="PANTHER" id="PTHR38643:SF1">
    <property type="entry name" value="PURINE NUCLEOSIDE PERMEASE C285.05-RELATED"/>
    <property type="match status" value="1"/>
</dbReference>
<gene>
    <name evidence="1" type="ORF">SacmaDRAFT_0818</name>
</gene>
<name>H5X883_9PSEU</name>
<dbReference type="PIRSF" id="PIRSF013171">
    <property type="entry name" value="Pur_nuclsid_perm"/>
    <property type="match status" value="1"/>
</dbReference>
<evidence type="ECO:0000313" key="2">
    <source>
        <dbReference type="Proteomes" id="UP000004926"/>
    </source>
</evidence>
<dbReference type="Pfam" id="PF06516">
    <property type="entry name" value="NUP"/>
    <property type="match status" value="1"/>
</dbReference>
<dbReference type="EMBL" id="CM001439">
    <property type="protein sequence ID" value="EHR49114.1"/>
    <property type="molecule type" value="Genomic_DNA"/>
</dbReference>
<dbReference type="SUPFAM" id="SSF53167">
    <property type="entry name" value="Purine and uridine phosphorylases"/>
    <property type="match status" value="1"/>
</dbReference>
<dbReference type="Gene3D" id="3.40.50.1580">
    <property type="entry name" value="Nucleoside phosphorylase domain"/>
    <property type="match status" value="1"/>
</dbReference>
<dbReference type="PANTHER" id="PTHR38643">
    <property type="entry name" value="PURINE NUCLEOSIDE PERMEASE C285.05-RELATED"/>
    <property type="match status" value="1"/>
</dbReference>
<dbReference type="STRING" id="882083.SacmaDRAFT_0818"/>
<dbReference type="GO" id="GO:0003824">
    <property type="term" value="F:catalytic activity"/>
    <property type="evidence" value="ECO:0007669"/>
    <property type="project" value="InterPro"/>
</dbReference>
<evidence type="ECO:0000313" key="1">
    <source>
        <dbReference type="EMBL" id="EHR49114.1"/>
    </source>
</evidence>
<dbReference type="eggNOG" id="COG5042">
    <property type="taxonomic scope" value="Bacteria"/>
</dbReference>
<organism evidence="1 2">
    <name type="scientific">Saccharomonospora marina XMU15</name>
    <dbReference type="NCBI Taxonomy" id="882083"/>
    <lineage>
        <taxon>Bacteria</taxon>
        <taxon>Bacillati</taxon>
        <taxon>Actinomycetota</taxon>
        <taxon>Actinomycetes</taxon>
        <taxon>Pseudonocardiales</taxon>
        <taxon>Pseudonocardiaceae</taxon>
        <taxon>Saccharomonospora</taxon>
    </lineage>
</organism>
<dbReference type="Proteomes" id="UP000004926">
    <property type="component" value="Chromosome"/>
</dbReference>
<reference evidence="1 2" key="1">
    <citation type="journal article" date="2012" name="Stand. Genomic Sci.">
        <title>Genome sequence of the ocean sediment bacterium Saccharomonospora marina type strain (XMU15(T)).</title>
        <authorList>
            <person name="Klenk H.P."/>
            <person name="Lu M."/>
            <person name="Lucas S."/>
            <person name="Lapidus A."/>
            <person name="Copeland A."/>
            <person name="Pitluck S."/>
            <person name="Goodwin L.A."/>
            <person name="Han C."/>
            <person name="Tapia R."/>
            <person name="Brambilla E.M."/>
            <person name="Potter G."/>
            <person name="Land M."/>
            <person name="Ivanova N."/>
            <person name="Rohde M."/>
            <person name="Goker M."/>
            <person name="Detter J.C."/>
            <person name="Li W.J."/>
            <person name="Kyrpides N.C."/>
            <person name="Woyke T."/>
        </authorList>
    </citation>
    <scope>NUCLEOTIDE SEQUENCE [LARGE SCALE GENOMIC DNA]</scope>
    <source>
        <strain evidence="1 2">XMU15</strain>
    </source>
</reference>
<dbReference type="RefSeq" id="WP_009152500.1">
    <property type="nucleotide sequence ID" value="NZ_CM001439.1"/>
</dbReference>
<protein>
    <submittedName>
        <fullName evidence="1">Purine nucleoside permease</fullName>
    </submittedName>
</protein>